<evidence type="ECO:0000259" key="7">
    <source>
        <dbReference type="SMART" id="SM00861"/>
    </source>
</evidence>
<dbReference type="InterPro" id="IPR001017">
    <property type="entry name" value="DH_E1"/>
</dbReference>
<dbReference type="Pfam" id="PF02780">
    <property type="entry name" value="Transketolase_C"/>
    <property type="match status" value="1"/>
</dbReference>
<feature type="domain" description="Transketolase-like pyrimidine-binding" evidence="7">
    <location>
        <begin position="485"/>
        <end position="666"/>
    </location>
</feature>
<dbReference type="InterPro" id="IPR029061">
    <property type="entry name" value="THDP-binding"/>
</dbReference>
<dbReference type="SMART" id="SM00861">
    <property type="entry name" value="Transket_pyr"/>
    <property type="match status" value="1"/>
</dbReference>
<dbReference type="PANTHER" id="PTHR42980:SF1">
    <property type="entry name" value="2-OXOISOVALERATE DEHYDROGENASE SUBUNIT BETA, MITOCHONDRIAL"/>
    <property type="match status" value="1"/>
</dbReference>
<comment type="caution">
    <text evidence="8">The sequence shown here is derived from an EMBL/GenBank/DDBJ whole genome shotgun (WGS) entry which is preliminary data.</text>
</comment>
<feature type="compositionally biased region" description="Basic and acidic residues" evidence="6">
    <location>
        <begin position="425"/>
        <end position="434"/>
    </location>
</feature>
<reference evidence="8 9" key="1">
    <citation type="submission" date="2024-10" db="EMBL/GenBank/DDBJ databases">
        <title>The Natural Products Discovery Center: Release of the First 8490 Sequenced Strains for Exploring Actinobacteria Biosynthetic Diversity.</title>
        <authorList>
            <person name="Kalkreuter E."/>
            <person name="Kautsar S.A."/>
            <person name="Yang D."/>
            <person name="Bader C.D."/>
            <person name="Teijaro C.N."/>
            <person name="Fluegel L."/>
            <person name="Davis C.M."/>
            <person name="Simpson J.R."/>
            <person name="Lauterbach L."/>
            <person name="Steele A.D."/>
            <person name="Gui C."/>
            <person name="Meng S."/>
            <person name="Li G."/>
            <person name="Viehrig K."/>
            <person name="Ye F."/>
            <person name="Su P."/>
            <person name="Kiefer A.F."/>
            <person name="Nichols A."/>
            <person name="Cepeda A.J."/>
            <person name="Yan W."/>
            <person name="Fan B."/>
            <person name="Jiang Y."/>
            <person name="Adhikari A."/>
            <person name="Zheng C.-J."/>
            <person name="Schuster L."/>
            <person name="Cowan T.M."/>
            <person name="Smanski M.J."/>
            <person name="Chevrette M.G."/>
            <person name="De Carvalho L.P.S."/>
            <person name="Shen B."/>
        </authorList>
    </citation>
    <scope>NUCLEOTIDE SEQUENCE [LARGE SCALE GENOMIC DNA]</scope>
    <source>
        <strain evidence="8 9">NPDC020568</strain>
    </source>
</reference>
<name>A0ABW7TFW9_9NOCA</name>
<keyword evidence="4" id="KW-0786">Thiamine pyrophosphate</keyword>
<organism evidence="8 9">
    <name type="scientific">Nocardia carnea</name>
    <dbReference type="NCBI Taxonomy" id="37328"/>
    <lineage>
        <taxon>Bacteria</taxon>
        <taxon>Bacillati</taxon>
        <taxon>Actinomycetota</taxon>
        <taxon>Actinomycetes</taxon>
        <taxon>Mycobacteriales</taxon>
        <taxon>Nocardiaceae</taxon>
        <taxon>Nocardia</taxon>
    </lineage>
</organism>
<evidence type="ECO:0000313" key="9">
    <source>
        <dbReference type="Proteomes" id="UP001611263"/>
    </source>
</evidence>
<keyword evidence="2" id="KW-0816">Tricarboxylic acid cycle</keyword>
<evidence type="ECO:0000313" key="8">
    <source>
        <dbReference type="EMBL" id="MFI1459927.1"/>
    </source>
</evidence>
<dbReference type="Pfam" id="PF02779">
    <property type="entry name" value="Transket_pyr"/>
    <property type="match status" value="1"/>
</dbReference>
<accession>A0ABW7TFW9</accession>
<evidence type="ECO:0000256" key="3">
    <source>
        <dbReference type="ARBA" id="ARBA00023002"/>
    </source>
</evidence>
<dbReference type="InterPro" id="IPR009014">
    <property type="entry name" value="Transketo_C/PFOR_II"/>
</dbReference>
<dbReference type="Proteomes" id="UP001611263">
    <property type="component" value="Unassembled WGS sequence"/>
</dbReference>
<keyword evidence="3" id="KW-0560">Oxidoreductase</keyword>
<keyword evidence="9" id="KW-1185">Reference proteome</keyword>
<evidence type="ECO:0000256" key="4">
    <source>
        <dbReference type="ARBA" id="ARBA00023052"/>
    </source>
</evidence>
<comment type="cofactor">
    <cofactor evidence="1">
        <name>thiamine diphosphate</name>
        <dbReference type="ChEBI" id="CHEBI:58937"/>
    </cofactor>
</comment>
<evidence type="ECO:0000256" key="1">
    <source>
        <dbReference type="ARBA" id="ARBA00001964"/>
    </source>
</evidence>
<dbReference type="GeneID" id="93505830"/>
<sequence>MNIDEAEQQFRAEIAGLQTAAPSPGHELAPGITGARCLDLFTAQVLSRQADLAARRLGASGQGFYSIGSSGHEGNVALAAASRVTDPVMPHYRSGALFVERVRRAGGMHPVRDLLLGVVAAATDPISGGRHKVFGSAAAHIIPQTSTIASQLPRAVGLAFAIDRATRLGLDCPWPRDAVVLCSFGDASANHSTATGAINAAVHTAYLGVPVPVLFVCEDNGIGISVPTPPEWIEQAYGHRPDLRYFSADGCDLLDAVTVASTAVDWVRAQRRPAFLRLRTVRLFGHAGSDVESAYRDSAAIAADLARDPVTATARLLVSAGIRTPQEILDDYDRLAAQVTATAEDVCREPKLGSADQVIAPLAPSRPDAVRTDVRRSGPLPRHPGAPHETGSRDAADGALAAAAPEIPGAGPDHEMPVHGGRGPDAARVRRDQRAGQARNSTAEYERHPAPGQDTHADSAHHAPLKSATDRPCPDSSEAPAANPLTLAQALNHTLAEVLARDGDILVFGEDVARKGGVYGVTKGLRKRFGARRVFDTLLDEQSILGTALGAGLAGFVPIPEIQYLAYVHNALDQLRGEAATLSFFSAGRYRNPMVVRIAGYGYQRGFGGHFHNDNSVAALRDIPGLIVASPSRPDDAAAVLRTCVSAARVDGRVSVLLEPIALYHTRDLYEPGDDRWAAPVTGDHVPVGRARVYGEGTDLTIVAFANSVPMSLRVARRLAQHGITTRVLDLRWLSPLPHDDLLRHAEATGRVLVADETRRSGGISESVCAALVDGGFTGAQARVTSADSFVPLGPAAASVLLSETDIEAAAHRLIAGTGHPRPA</sequence>
<dbReference type="Pfam" id="PF00676">
    <property type="entry name" value="E1_dh"/>
    <property type="match status" value="1"/>
</dbReference>
<gene>
    <name evidence="8" type="ORF">ACH4WX_04310</name>
</gene>
<dbReference type="EMBL" id="JBIRUQ010000001">
    <property type="protein sequence ID" value="MFI1459927.1"/>
    <property type="molecule type" value="Genomic_DNA"/>
</dbReference>
<dbReference type="InterPro" id="IPR005475">
    <property type="entry name" value="Transketolase-like_Pyr-bd"/>
</dbReference>
<evidence type="ECO:0000256" key="6">
    <source>
        <dbReference type="SAM" id="MobiDB-lite"/>
    </source>
</evidence>
<comment type="catalytic activity">
    <reaction evidence="5">
        <text>N(6)-[(R)-lipoyl]-L-lysyl-[protein] + 2-oxoglutarate + H(+) = N(6)-[(R)-S(8)-succinyldihydrolipoyl]-L-lysyl-[protein] + CO2</text>
        <dbReference type="Rhea" id="RHEA:12188"/>
        <dbReference type="Rhea" id="RHEA-COMP:10474"/>
        <dbReference type="Rhea" id="RHEA-COMP:20092"/>
        <dbReference type="ChEBI" id="CHEBI:15378"/>
        <dbReference type="ChEBI" id="CHEBI:16526"/>
        <dbReference type="ChEBI" id="CHEBI:16810"/>
        <dbReference type="ChEBI" id="CHEBI:83099"/>
        <dbReference type="ChEBI" id="CHEBI:83120"/>
        <dbReference type="EC" id="1.2.4.2"/>
    </reaction>
</comment>
<dbReference type="InterPro" id="IPR033248">
    <property type="entry name" value="Transketolase_C"/>
</dbReference>
<evidence type="ECO:0000256" key="2">
    <source>
        <dbReference type="ARBA" id="ARBA00022532"/>
    </source>
</evidence>
<dbReference type="PANTHER" id="PTHR42980">
    <property type="entry name" value="2-OXOISOVALERATE DEHYDROGENASE SUBUNIT BETA-RELATED"/>
    <property type="match status" value="1"/>
</dbReference>
<feature type="compositionally biased region" description="Basic and acidic residues" evidence="6">
    <location>
        <begin position="444"/>
        <end position="461"/>
    </location>
</feature>
<dbReference type="RefSeq" id="WP_033241652.1">
    <property type="nucleotide sequence ID" value="NZ_JBIRUQ010000001.1"/>
</dbReference>
<dbReference type="SUPFAM" id="SSF52922">
    <property type="entry name" value="TK C-terminal domain-like"/>
    <property type="match status" value="1"/>
</dbReference>
<feature type="region of interest" description="Disordered" evidence="6">
    <location>
        <begin position="358"/>
        <end position="481"/>
    </location>
</feature>
<evidence type="ECO:0000256" key="5">
    <source>
        <dbReference type="ARBA" id="ARBA00051911"/>
    </source>
</evidence>
<dbReference type="Gene3D" id="3.40.50.970">
    <property type="match status" value="2"/>
</dbReference>
<protein>
    <submittedName>
        <fullName evidence="8">Thiamine pyrophosphate-dependent enzyme</fullName>
    </submittedName>
</protein>
<dbReference type="Gene3D" id="3.40.50.920">
    <property type="match status" value="1"/>
</dbReference>
<dbReference type="SUPFAM" id="SSF52518">
    <property type="entry name" value="Thiamin diphosphate-binding fold (THDP-binding)"/>
    <property type="match status" value="2"/>
</dbReference>
<proteinExistence type="predicted"/>
<feature type="compositionally biased region" description="Low complexity" evidence="6">
    <location>
        <begin position="397"/>
        <end position="411"/>
    </location>
</feature>